<sequence>MTDEWDNYFYEGTNVLKNKFGIKDQKKLEEQEKVITLRKLTELELLPITGKFNLERLKKIHKYLFNDIYYFAGEFRRSTMAKTTRQFYDPEYIKDELEKTLNILNENVNDVYDKRKYSYVLAKAYYDLMSIHPFREGNGRSVREYLRELVLYKNKDLPFKVKLDFSKMDSDLFLKAVEYRYVYPSLLEDEFYKALTPLEKGLQK</sequence>
<dbReference type="PROSITE" id="PS51459">
    <property type="entry name" value="FIDO"/>
    <property type="match status" value="1"/>
</dbReference>
<keyword evidence="4" id="KW-0067">ATP-binding</keyword>
<comment type="caution">
    <text evidence="9">The sequence shown here is derived from an EMBL/GenBank/DDBJ whole genome shotgun (WGS) entry which is preliminary data.</text>
</comment>
<dbReference type="EC" id="2.7.7.108" evidence="5"/>
<reference evidence="9" key="2">
    <citation type="journal article" date="2021" name="PeerJ">
        <title>Extensive microbial diversity within the chicken gut microbiome revealed by metagenomics and culture.</title>
        <authorList>
            <person name="Gilroy R."/>
            <person name="Ravi A."/>
            <person name="Getino M."/>
            <person name="Pursley I."/>
            <person name="Horton D.L."/>
            <person name="Alikhan N.F."/>
            <person name="Baker D."/>
            <person name="Gharbi K."/>
            <person name="Hall N."/>
            <person name="Watson M."/>
            <person name="Adriaenssens E.M."/>
            <person name="Foster-Nyarko E."/>
            <person name="Jarju S."/>
            <person name="Secka A."/>
            <person name="Antonio M."/>
            <person name="Oren A."/>
            <person name="Chaudhuri R.R."/>
            <person name="La Ragione R."/>
            <person name="Hildebrand F."/>
            <person name="Pallen M.J."/>
        </authorList>
    </citation>
    <scope>NUCLEOTIDE SEQUENCE</scope>
    <source>
        <strain evidence="9">CHK193-30670</strain>
    </source>
</reference>
<dbReference type="GO" id="GO:0070733">
    <property type="term" value="F:AMPylase activity"/>
    <property type="evidence" value="ECO:0007669"/>
    <property type="project" value="UniProtKB-EC"/>
</dbReference>
<reference evidence="9" key="1">
    <citation type="submission" date="2020-10" db="EMBL/GenBank/DDBJ databases">
        <authorList>
            <person name="Gilroy R."/>
        </authorList>
    </citation>
    <scope>NUCLEOTIDE SEQUENCE</scope>
    <source>
        <strain evidence="9">CHK193-30670</strain>
    </source>
</reference>
<evidence type="ECO:0000259" key="8">
    <source>
        <dbReference type="PROSITE" id="PS51459"/>
    </source>
</evidence>
<organism evidence="9 10">
    <name type="scientific">Candidatus Aphodocola excrementigallinarum</name>
    <dbReference type="NCBI Taxonomy" id="2840670"/>
    <lineage>
        <taxon>Bacteria</taxon>
        <taxon>Bacillati</taxon>
        <taxon>Bacillota</taxon>
        <taxon>Bacilli</taxon>
        <taxon>Candidatus Aphodocola</taxon>
    </lineage>
</organism>
<evidence type="ECO:0000313" key="10">
    <source>
        <dbReference type="Proteomes" id="UP000824074"/>
    </source>
</evidence>
<evidence type="ECO:0000256" key="5">
    <source>
        <dbReference type="ARBA" id="ARBA00034531"/>
    </source>
</evidence>
<dbReference type="Gene3D" id="1.10.3290.10">
    <property type="entry name" value="Fido-like domain"/>
    <property type="match status" value="1"/>
</dbReference>
<evidence type="ECO:0000313" key="9">
    <source>
        <dbReference type="EMBL" id="HIU40115.1"/>
    </source>
</evidence>
<evidence type="ECO:0000256" key="6">
    <source>
        <dbReference type="ARBA" id="ARBA00047939"/>
    </source>
</evidence>
<dbReference type="GO" id="GO:0051302">
    <property type="term" value="P:regulation of cell division"/>
    <property type="evidence" value="ECO:0007669"/>
    <property type="project" value="TreeGrafter"/>
</dbReference>
<keyword evidence="2" id="KW-0548">Nucleotidyltransferase</keyword>
<protein>
    <recommendedName>
        <fullName evidence="5">protein adenylyltransferase</fullName>
        <ecNumber evidence="5">2.7.7.108</ecNumber>
    </recommendedName>
</protein>
<comment type="catalytic activity">
    <reaction evidence="7">
        <text>L-tyrosyl-[protein] + ATP = O-(5'-adenylyl)-L-tyrosyl-[protein] + diphosphate</text>
        <dbReference type="Rhea" id="RHEA:54288"/>
        <dbReference type="Rhea" id="RHEA-COMP:10136"/>
        <dbReference type="Rhea" id="RHEA-COMP:13846"/>
        <dbReference type="ChEBI" id="CHEBI:30616"/>
        <dbReference type="ChEBI" id="CHEBI:33019"/>
        <dbReference type="ChEBI" id="CHEBI:46858"/>
        <dbReference type="ChEBI" id="CHEBI:83624"/>
        <dbReference type="EC" id="2.7.7.108"/>
    </reaction>
</comment>
<proteinExistence type="predicted"/>
<accession>A0A9D1IM12</accession>
<dbReference type="PANTHER" id="PTHR39560:SF1">
    <property type="entry name" value="PROTEIN ADENYLYLTRANSFERASE FIC-RELATED"/>
    <property type="match status" value="1"/>
</dbReference>
<gene>
    <name evidence="9" type="ORF">IAB68_02290</name>
</gene>
<evidence type="ECO:0000256" key="7">
    <source>
        <dbReference type="ARBA" id="ARBA00048696"/>
    </source>
</evidence>
<keyword evidence="3" id="KW-0547">Nucleotide-binding</keyword>
<evidence type="ECO:0000256" key="1">
    <source>
        <dbReference type="ARBA" id="ARBA00022679"/>
    </source>
</evidence>
<dbReference type="SUPFAM" id="SSF140931">
    <property type="entry name" value="Fic-like"/>
    <property type="match status" value="1"/>
</dbReference>
<dbReference type="PANTHER" id="PTHR39560">
    <property type="entry name" value="PROTEIN ADENYLYLTRANSFERASE FIC-RELATED"/>
    <property type="match status" value="1"/>
</dbReference>
<dbReference type="GO" id="GO:0005524">
    <property type="term" value="F:ATP binding"/>
    <property type="evidence" value="ECO:0007669"/>
    <property type="project" value="UniProtKB-KW"/>
</dbReference>
<evidence type="ECO:0000256" key="4">
    <source>
        <dbReference type="ARBA" id="ARBA00022840"/>
    </source>
</evidence>
<dbReference type="AlphaFoldDB" id="A0A9D1IM12"/>
<evidence type="ECO:0000256" key="3">
    <source>
        <dbReference type="ARBA" id="ARBA00022741"/>
    </source>
</evidence>
<dbReference type="InterPro" id="IPR003812">
    <property type="entry name" value="Fido"/>
</dbReference>
<name>A0A9D1IM12_9FIRM</name>
<dbReference type="EMBL" id="DVMT01000024">
    <property type="protein sequence ID" value="HIU40115.1"/>
    <property type="molecule type" value="Genomic_DNA"/>
</dbReference>
<dbReference type="InterPro" id="IPR036597">
    <property type="entry name" value="Fido-like_dom_sf"/>
</dbReference>
<evidence type="ECO:0000256" key="2">
    <source>
        <dbReference type="ARBA" id="ARBA00022695"/>
    </source>
</evidence>
<comment type="catalytic activity">
    <reaction evidence="6">
        <text>L-threonyl-[protein] + ATP = 3-O-(5'-adenylyl)-L-threonyl-[protein] + diphosphate</text>
        <dbReference type="Rhea" id="RHEA:54292"/>
        <dbReference type="Rhea" id="RHEA-COMP:11060"/>
        <dbReference type="Rhea" id="RHEA-COMP:13847"/>
        <dbReference type="ChEBI" id="CHEBI:30013"/>
        <dbReference type="ChEBI" id="CHEBI:30616"/>
        <dbReference type="ChEBI" id="CHEBI:33019"/>
        <dbReference type="ChEBI" id="CHEBI:138113"/>
        <dbReference type="EC" id="2.7.7.108"/>
    </reaction>
</comment>
<dbReference type="Proteomes" id="UP000824074">
    <property type="component" value="Unassembled WGS sequence"/>
</dbReference>
<feature type="domain" description="Fido" evidence="8">
    <location>
        <begin position="52"/>
        <end position="197"/>
    </location>
</feature>
<keyword evidence="1" id="KW-0808">Transferase</keyword>
<dbReference type="Pfam" id="PF02661">
    <property type="entry name" value="Fic"/>
    <property type="match status" value="1"/>
</dbReference>